<accession>A0A559IDA7</accession>
<sequence>MNFDRSTAISLEDICRRNLKGTVLDIFYIIMLNNNISKKEIIQHFLNYDTDTTAKATKYRLLVDVGIAKLEGAMLIECWREGKNHPYTLTAYGHEAKEIMRNLFEEDSSMCYGSKVMVHAT</sequence>
<evidence type="ECO:0008006" key="3">
    <source>
        <dbReference type="Google" id="ProtNLM"/>
    </source>
</evidence>
<comment type="caution">
    <text evidence="1">The sequence shown here is derived from an EMBL/GenBank/DDBJ whole genome shotgun (WGS) entry which is preliminary data.</text>
</comment>
<protein>
    <recommendedName>
        <fullName evidence="3">Transcription regulator PadR N-terminal domain-containing protein</fullName>
    </recommendedName>
</protein>
<dbReference type="EMBL" id="VNJK01000007">
    <property type="protein sequence ID" value="TVX85635.1"/>
    <property type="molecule type" value="Genomic_DNA"/>
</dbReference>
<reference evidence="1 2" key="1">
    <citation type="submission" date="2019-07" db="EMBL/GenBank/DDBJ databases">
        <authorList>
            <person name="Kim J."/>
        </authorList>
    </citation>
    <scope>NUCLEOTIDE SEQUENCE [LARGE SCALE GENOMIC DNA]</scope>
    <source>
        <strain evidence="1 2">N4</strain>
    </source>
</reference>
<evidence type="ECO:0000313" key="2">
    <source>
        <dbReference type="Proteomes" id="UP000318102"/>
    </source>
</evidence>
<evidence type="ECO:0000313" key="1">
    <source>
        <dbReference type="EMBL" id="TVX85635.1"/>
    </source>
</evidence>
<dbReference type="RefSeq" id="WP_144995199.1">
    <property type="nucleotide sequence ID" value="NZ_VNJK01000007.1"/>
</dbReference>
<keyword evidence="2" id="KW-1185">Reference proteome</keyword>
<proteinExistence type="predicted"/>
<gene>
    <name evidence="1" type="ORF">FPZ44_25115</name>
</gene>
<dbReference type="Proteomes" id="UP000318102">
    <property type="component" value="Unassembled WGS sequence"/>
</dbReference>
<organism evidence="1 2">
    <name type="scientific">Paenibacillus agilis</name>
    <dbReference type="NCBI Taxonomy" id="3020863"/>
    <lineage>
        <taxon>Bacteria</taxon>
        <taxon>Bacillati</taxon>
        <taxon>Bacillota</taxon>
        <taxon>Bacilli</taxon>
        <taxon>Bacillales</taxon>
        <taxon>Paenibacillaceae</taxon>
        <taxon>Paenibacillus</taxon>
    </lineage>
</organism>
<name>A0A559IDA7_9BACL</name>
<dbReference type="AlphaFoldDB" id="A0A559IDA7"/>
<dbReference type="OrthoDB" id="2680309at2"/>